<dbReference type="PROSITE" id="PS51257">
    <property type="entry name" value="PROKAR_LIPOPROTEIN"/>
    <property type="match status" value="1"/>
</dbReference>
<dbReference type="EC" id="1.8.4.12" evidence="1"/>
<feature type="region of interest" description="Disordered" evidence="4">
    <location>
        <begin position="36"/>
        <end position="68"/>
    </location>
</feature>
<accession>A0A5C5XPX0</accession>
<evidence type="ECO:0000313" key="8">
    <source>
        <dbReference type="Proteomes" id="UP000316095"/>
    </source>
</evidence>
<keyword evidence="8" id="KW-1185">Reference proteome</keyword>
<dbReference type="PANTHER" id="PTHR10173:SF59">
    <property type="entry name" value="PEPTIDE METHIONINE SULFOXIDE REDUCTASE MSRA_MSRB"/>
    <property type="match status" value="1"/>
</dbReference>
<evidence type="ECO:0000256" key="2">
    <source>
        <dbReference type="ARBA" id="ARBA00023002"/>
    </source>
</evidence>
<dbReference type="GO" id="GO:0033743">
    <property type="term" value="F:peptide-methionine (R)-S-oxide reductase activity"/>
    <property type="evidence" value="ECO:0007669"/>
    <property type="project" value="UniProtKB-EC"/>
</dbReference>
<evidence type="ECO:0000256" key="5">
    <source>
        <dbReference type="SAM" id="SignalP"/>
    </source>
</evidence>
<evidence type="ECO:0000256" key="1">
    <source>
        <dbReference type="ARBA" id="ARBA00012499"/>
    </source>
</evidence>
<feature type="domain" description="MsrB" evidence="6">
    <location>
        <begin position="72"/>
        <end position="195"/>
    </location>
</feature>
<dbReference type="OrthoDB" id="4174719at2"/>
<feature type="compositionally biased region" description="Polar residues" evidence="4">
    <location>
        <begin position="36"/>
        <end position="58"/>
    </location>
</feature>
<name>A0A5C5XPX0_9PLAN</name>
<evidence type="ECO:0000256" key="4">
    <source>
        <dbReference type="SAM" id="MobiDB-lite"/>
    </source>
</evidence>
<dbReference type="InterPro" id="IPR028427">
    <property type="entry name" value="Met_Sox_Rdtase_MsrB"/>
</dbReference>
<dbReference type="PANTHER" id="PTHR10173">
    <property type="entry name" value="METHIONINE SULFOXIDE REDUCTASE"/>
    <property type="match status" value="1"/>
</dbReference>
<gene>
    <name evidence="7" type="primary">msrAB</name>
    <name evidence="7" type="ORF">Pan54_52170</name>
</gene>
<comment type="catalytic activity">
    <reaction evidence="3">
        <text>L-methionyl-[protein] + [thioredoxin]-disulfide + H2O = L-methionyl-(R)-S-oxide-[protein] + [thioredoxin]-dithiol</text>
        <dbReference type="Rhea" id="RHEA:24164"/>
        <dbReference type="Rhea" id="RHEA-COMP:10698"/>
        <dbReference type="Rhea" id="RHEA-COMP:10700"/>
        <dbReference type="Rhea" id="RHEA-COMP:12313"/>
        <dbReference type="Rhea" id="RHEA-COMP:12314"/>
        <dbReference type="ChEBI" id="CHEBI:15377"/>
        <dbReference type="ChEBI" id="CHEBI:16044"/>
        <dbReference type="ChEBI" id="CHEBI:29950"/>
        <dbReference type="ChEBI" id="CHEBI:45764"/>
        <dbReference type="ChEBI" id="CHEBI:50058"/>
        <dbReference type="EC" id="1.8.4.12"/>
    </reaction>
</comment>
<dbReference type="GO" id="GO:0006979">
    <property type="term" value="P:response to oxidative stress"/>
    <property type="evidence" value="ECO:0007669"/>
    <property type="project" value="InterPro"/>
</dbReference>
<sequence precursor="true">MMMHRTRVSNFSALSLIMTLGLMGCQQNVTTVPGNTVASESQSLPAEESTTNSHSIETSGDEPWHNFKKPSKEELKKKLDSLQYNVTQEEGTESSFQNAYWDNKKAGIYVDIVSGEPLFTSTDKYKSGTGWPSFVKPIDPQFIELKVDRGLWYNRTEVRSKIGDSHLGHVFDDGPADRGGKRYCMNSAAMRFIPKEEMEAQGYGEYLPLVEETKE</sequence>
<feature type="signal peptide" evidence="5">
    <location>
        <begin position="1"/>
        <end position="24"/>
    </location>
</feature>
<dbReference type="GO" id="GO:0005737">
    <property type="term" value="C:cytoplasm"/>
    <property type="evidence" value="ECO:0007669"/>
    <property type="project" value="TreeGrafter"/>
</dbReference>
<dbReference type="FunFam" id="2.170.150.20:FF:000003">
    <property type="entry name" value="Peptide methionine sulfoxide reductase MsrB"/>
    <property type="match status" value="1"/>
</dbReference>
<protein>
    <recommendedName>
        <fullName evidence="1">peptide-methionine (R)-S-oxide reductase</fullName>
        <ecNumber evidence="1">1.8.4.12</ecNumber>
    </recommendedName>
</protein>
<dbReference type="Gene3D" id="2.170.150.20">
    <property type="entry name" value="Peptide methionine sulfoxide reductase"/>
    <property type="match status" value="1"/>
</dbReference>
<evidence type="ECO:0000313" key="7">
    <source>
        <dbReference type="EMBL" id="TWT64453.1"/>
    </source>
</evidence>
<dbReference type="PROSITE" id="PS51790">
    <property type="entry name" value="MSRB"/>
    <property type="match status" value="1"/>
</dbReference>
<dbReference type="NCBIfam" id="TIGR00357">
    <property type="entry name" value="peptide-methionine (R)-S-oxide reductase MsrB"/>
    <property type="match status" value="1"/>
</dbReference>
<dbReference type="AlphaFoldDB" id="A0A5C5XPX0"/>
<dbReference type="SUPFAM" id="SSF51316">
    <property type="entry name" value="Mss4-like"/>
    <property type="match status" value="1"/>
</dbReference>
<dbReference type="Pfam" id="PF01641">
    <property type="entry name" value="SelR"/>
    <property type="match status" value="1"/>
</dbReference>
<dbReference type="EMBL" id="SJPG01000001">
    <property type="protein sequence ID" value="TWT64453.1"/>
    <property type="molecule type" value="Genomic_DNA"/>
</dbReference>
<reference evidence="7 8" key="1">
    <citation type="submission" date="2019-02" db="EMBL/GenBank/DDBJ databases">
        <title>Deep-cultivation of Planctomycetes and their phenomic and genomic characterization uncovers novel biology.</title>
        <authorList>
            <person name="Wiegand S."/>
            <person name="Jogler M."/>
            <person name="Boedeker C."/>
            <person name="Pinto D."/>
            <person name="Vollmers J."/>
            <person name="Rivas-Marin E."/>
            <person name="Kohn T."/>
            <person name="Peeters S.H."/>
            <person name="Heuer A."/>
            <person name="Rast P."/>
            <person name="Oberbeckmann S."/>
            <person name="Bunk B."/>
            <person name="Jeske O."/>
            <person name="Meyerdierks A."/>
            <person name="Storesund J.E."/>
            <person name="Kallscheuer N."/>
            <person name="Luecker S."/>
            <person name="Lage O.M."/>
            <person name="Pohl T."/>
            <person name="Merkel B.J."/>
            <person name="Hornburger P."/>
            <person name="Mueller R.-W."/>
            <person name="Bruemmer F."/>
            <person name="Labrenz M."/>
            <person name="Spormann A.M."/>
            <person name="Op Den Camp H."/>
            <person name="Overmann J."/>
            <person name="Amann R."/>
            <person name="Jetten M.S.M."/>
            <person name="Mascher T."/>
            <person name="Medema M.H."/>
            <person name="Devos D.P."/>
            <person name="Kaster A.-K."/>
            <person name="Ovreas L."/>
            <person name="Rohde M."/>
            <person name="Galperin M.Y."/>
            <person name="Jogler C."/>
        </authorList>
    </citation>
    <scope>NUCLEOTIDE SEQUENCE [LARGE SCALE GENOMIC DNA]</scope>
    <source>
        <strain evidence="7 8">Pan54</strain>
    </source>
</reference>
<organism evidence="7 8">
    <name type="scientific">Rubinisphaera italica</name>
    <dbReference type="NCBI Taxonomy" id="2527969"/>
    <lineage>
        <taxon>Bacteria</taxon>
        <taxon>Pseudomonadati</taxon>
        <taxon>Planctomycetota</taxon>
        <taxon>Planctomycetia</taxon>
        <taxon>Planctomycetales</taxon>
        <taxon>Planctomycetaceae</taxon>
        <taxon>Rubinisphaera</taxon>
    </lineage>
</organism>
<feature type="chain" id="PRO_5022907861" description="peptide-methionine (R)-S-oxide reductase" evidence="5">
    <location>
        <begin position="25"/>
        <end position="215"/>
    </location>
</feature>
<evidence type="ECO:0000259" key="6">
    <source>
        <dbReference type="PROSITE" id="PS51790"/>
    </source>
</evidence>
<comment type="caution">
    <text evidence="7">The sequence shown here is derived from an EMBL/GenBank/DDBJ whole genome shotgun (WGS) entry which is preliminary data.</text>
</comment>
<evidence type="ECO:0000256" key="3">
    <source>
        <dbReference type="ARBA" id="ARBA00048488"/>
    </source>
</evidence>
<dbReference type="Proteomes" id="UP000316095">
    <property type="component" value="Unassembled WGS sequence"/>
</dbReference>
<keyword evidence="2" id="KW-0560">Oxidoreductase</keyword>
<dbReference type="GO" id="GO:0030091">
    <property type="term" value="P:protein repair"/>
    <property type="evidence" value="ECO:0007669"/>
    <property type="project" value="InterPro"/>
</dbReference>
<keyword evidence="5" id="KW-0732">Signal</keyword>
<proteinExistence type="predicted"/>
<dbReference type="InterPro" id="IPR011057">
    <property type="entry name" value="Mss4-like_sf"/>
</dbReference>
<dbReference type="InterPro" id="IPR002579">
    <property type="entry name" value="Met_Sox_Rdtase_MsrB_dom"/>
</dbReference>